<dbReference type="OrthoDB" id="5801306at2"/>
<reference evidence="2 3" key="1">
    <citation type="submission" date="2019-06" db="EMBL/GenBank/DDBJ databases">
        <authorList>
            <person name="Li M."/>
        </authorList>
    </citation>
    <scope>NUCLEOTIDE SEQUENCE [LARGE SCALE GENOMIC DNA]</scope>
    <source>
        <strain evidence="2 3">BGMRC2036</strain>
    </source>
</reference>
<proteinExistence type="predicted"/>
<evidence type="ECO:0000313" key="3">
    <source>
        <dbReference type="Proteomes" id="UP000318801"/>
    </source>
</evidence>
<comment type="caution">
    <text evidence="2">The sequence shown here is derived from an EMBL/GenBank/DDBJ whole genome shotgun (WGS) entry which is preliminary data.</text>
</comment>
<keyword evidence="3" id="KW-1185">Reference proteome</keyword>
<dbReference type="Proteomes" id="UP000318801">
    <property type="component" value="Unassembled WGS sequence"/>
</dbReference>
<dbReference type="InterPro" id="IPR036930">
    <property type="entry name" value="WGR_dom_sf"/>
</dbReference>
<dbReference type="Gene3D" id="2.20.140.10">
    <property type="entry name" value="WGR domain"/>
    <property type="match status" value="1"/>
</dbReference>
<dbReference type="RefSeq" id="WP_141150410.1">
    <property type="nucleotide sequence ID" value="NZ_VHLG01000013.1"/>
</dbReference>
<dbReference type="SMART" id="SM00773">
    <property type="entry name" value="WGR"/>
    <property type="match status" value="1"/>
</dbReference>
<evidence type="ECO:0000313" key="2">
    <source>
        <dbReference type="EMBL" id="TPW28252.1"/>
    </source>
</evidence>
<feature type="domain" description="WGR" evidence="1">
    <location>
        <begin position="1"/>
        <end position="76"/>
    </location>
</feature>
<sequence>MMIYMERIDPARRMRRFYRVTIEPTLFGEWALVREWGRIGCSGGQRLERCFSDHTAVTMARDAITAAKCRRGYVLR</sequence>
<dbReference type="AlphaFoldDB" id="A0A506U1K4"/>
<dbReference type="Pfam" id="PF05406">
    <property type="entry name" value="WGR"/>
    <property type="match status" value="1"/>
</dbReference>
<dbReference type="InterPro" id="IPR049809">
    <property type="entry name" value="YehF/YfeS-like_WGR"/>
</dbReference>
<organism evidence="2 3">
    <name type="scientific">Martelella alba</name>
    <dbReference type="NCBI Taxonomy" id="2590451"/>
    <lineage>
        <taxon>Bacteria</taxon>
        <taxon>Pseudomonadati</taxon>
        <taxon>Pseudomonadota</taxon>
        <taxon>Alphaproteobacteria</taxon>
        <taxon>Hyphomicrobiales</taxon>
        <taxon>Aurantimonadaceae</taxon>
        <taxon>Martelella</taxon>
    </lineage>
</organism>
<protein>
    <submittedName>
        <fullName evidence="2">WGR domain-containing protein</fullName>
    </submittedName>
</protein>
<dbReference type="EMBL" id="VHLG01000013">
    <property type="protein sequence ID" value="TPW28252.1"/>
    <property type="molecule type" value="Genomic_DNA"/>
</dbReference>
<gene>
    <name evidence="2" type="ORF">FJU08_17895</name>
</gene>
<accession>A0A506U1K4</accession>
<evidence type="ECO:0000259" key="1">
    <source>
        <dbReference type="PROSITE" id="PS51977"/>
    </source>
</evidence>
<dbReference type="SUPFAM" id="SSF142921">
    <property type="entry name" value="WGR domain-like"/>
    <property type="match status" value="1"/>
</dbReference>
<dbReference type="CDD" id="cd07996">
    <property type="entry name" value="WGR_MMR_like"/>
    <property type="match status" value="1"/>
</dbReference>
<dbReference type="InterPro" id="IPR008893">
    <property type="entry name" value="WGR_domain"/>
</dbReference>
<name>A0A506U1K4_9HYPH</name>
<dbReference type="PROSITE" id="PS51977">
    <property type="entry name" value="WGR"/>
    <property type="match status" value="1"/>
</dbReference>